<keyword evidence="4" id="KW-0694">RNA-binding</keyword>
<dbReference type="AlphaFoldDB" id="A0A9D5Q805"/>
<evidence type="ECO:0000256" key="6">
    <source>
        <dbReference type="ARBA" id="ARBA00050038"/>
    </source>
</evidence>
<dbReference type="Pfam" id="PF01195">
    <property type="entry name" value="Pept_tRNA_hydro"/>
    <property type="match status" value="1"/>
</dbReference>
<dbReference type="FunFam" id="3.40.50.1470:FF:000001">
    <property type="entry name" value="Peptidyl-tRNA hydrolase"/>
    <property type="match status" value="1"/>
</dbReference>
<dbReference type="Gene3D" id="3.40.50.1470">
    <property type="entry name" value="Peptidyl-tRNA hydrolase"/>
    <property type="match status" value="1"/>
</dbReference>
<proteinExistence type="inferred from homology"/>
<dbReference type="InterPro" id="IPR018171">
    <property type="entry name" value="Pept_tRNA_hydro_CS"/>
</dbReference>
<evidence type="ECO:0000256" key="5">
    <source>
        <dbReference type="ARBA" id="ARBA00038063"/>
    </source>
</evidence>
<dbReference type="Proteomes" id="UP000649604">
    <property type="component" value="Unassembled WGS sequence"/>
</dbReference>
<sequence length="154" mass="17110">MRLIVGLGNPGNQYADTRHNIGFMVIDALAEAFPVSPPFSNTWSQLRRATIRGQHVLLIQPQTYMNRSGRAVKEVVAHYGEAPEQLLVIHDDLDLDLGRLRIRRQGGAGGHKGVQSIIDHVGTNAFIRLRLGIGRPSAEQPPHQVHRDVVDYVL</sequence>
<gene>
    <name evidence="7" type="ORF">GF339_22965</name>
</gene>
<dbReference type="GO" id="GO:0000049">
    <property type="term" value="F:tRNA binding"/>
    <property type="evidence" value="ECO:0007669"/>
    <property type="project" value="UniProtKB-KW"/>
</dbReference>
<dbReference type="InterPro" id="IPR001328">
    <property type="entry name" value="Pept_tRNA_hydro"/>
</dbReference>
<accession>A0A9D5Q805</accession>
<evidence type="ECO:0000256" key="4">
    <source>
        <dbReference type="ARBA" id="ARBA00022884"/>
    </source>
</evidence>
<evidence type="ECO:0000256" key="1">
    <source>
        <dbReference type="ARBA" id="ARBA00013260"/>
    </source>
</evidence>
<dbReference type="PANTHER" id="PTHR17224">
    <property type="entry name" value="PEPTIDYL-TRNA HYDROLASE"/>
    <property type="match status" value="1"/>
</dbReference>
<feature type="non-terminal residue" evidence="7">
    <location>
        <position position="154"/>
    </location>
</feature>
<protein>
    <recommendedName>
        <fullName evidence="6">Peptidyl-tRNA hydrolase</fullName>
        <ecNumber evidence="1">3.1.1.29</ecNumber>
    </recommendedName>
</protein>
<dbReference type="CDD" id="cd00462">
    <property type="entry name" value="PTH"/>
    <property type="match status" value="1"/>
</dbReference>
<comment type="caution">
    <text evidence="7">The sequence shown here is derived from an EMBL/GenBank/DDBJ whole genome shotgun (WGS) entry which is preliminary data.</text>
</comment>
<dbReference type="EMBL" id="WJJP01000739">
    <property type="protein sequence ID" value="MBD3327465.1"/>
    <property type="molecule type" value="Genomic_DNA"/>
</dbReference>
<dbReference type="GO" id="GO:0004045">
    <property type="term" value="F:peptidyl-tRNA hydrolase activity"/>
    <property type="evidence" value="ECO:0007669"/>
    <property type="project" value="UniProtKB-EC"/>
</dbReference>
<dbReference type="SUPFAM" id="SSF53178">
    <property type="entry name" value="Peptidyl-tRNA hydrolase-like"/>
    <property type="match status" value="1"/>
</dbReference>
<evidence type="ECO:0000256" key="3">
    <source>
        <dbReference type="ARBA" id="ARBA00022801"/>
    </source>
</evidence>
<dbReference type="NCBIfam" id="TIGR00447">
    <property type="entry name" value="pth"/>
    <property type="match status" value="1"/>
</dbReference>
<evidence type="ECO:0000313" key="7">
    <source>
        <dbReference type="EMBL" id="MBD3327465.1"/>
    </source>
</evidence>
<dbReference type="EC" id="3.1.1.29" evidence="1"/>
<keyword evidence="2" id="KW-0820">tRNA-binding</keyword>
<dbReference type="PANTHER" id="PTHR17224:SF1">
    <property type="entry name" value="PEPTIDYL-TRNA HYDROLASE"/>
    <property type="match status" value="1"/>
</dbReference>
<keyword evidence="3 7" id="KW-0378">Hydrolase</keyword>
<comment type="similarity">
    <text evidence="5">Belongs to the PTH family.</text>
</comment>
<dbReference type="PROSITE" id="PS01195">
    <property type="entry name" value="PEPT_TRNA_HYDROL_1"/>
    <property type="match status" value="1"/>
</dbReference>
<name>A0A9D5Q805_9BACT</name>
<organism evidence="7 8">
    <name type="scientific">candidate division KSB3 bacterium</name>
    <dbReference type="NCBI Taxonomy" id="2044937"/>
    <lineage>
        <taxon>Bacteria</taxon>
        <taxon>candidate division KSB3</taxon>
    </lineage>
</organism>
<dbReference type="InterPro" id="IPR036416">
    <property type="entry name" value="Pept_tRNA_hydro_sf"/>
</dbReference>
<evidence type="ECO:0000313" key="8">
    <source>
        <dbReference type="Proteomes" id="UP000649604"/>
    </source>
</evidence>
<dbReference type="HAMAP" id="MF_00083">
    <property type="entry name" value="Pept_tRNA_hydro_bact"/>
    <property type="match status" value="1"/>
</dbReference>
<reference evidence="7" key="1">
    <citation type="submission" date="2019-11" db="EMBL/GenBank/DDBJ databases">
        <title>Microbial mats filling the niche in hypersaline microbial mats.</title>
        <authorList>
            <person name="Wong H.L."/>
            <person name="Macleod F.I."/>
            <person name="White R.A. III"/>
            <person name="Burns B.P."/>
        </authorList>
    </citation>
    <scope>NUCLEOTIDE SEQUENCE</scope>
    <source>
        <strain evidence="7">Rbin_158</strain>
    </source>
</reference>
<evidence type="ECO:0000256" key="2">
    <source>
        <dbReference type="ARBA" id="ARBA00022555"/>
    </source>
</evidence>